<dbReference type="InterPro" id="IPR000771">
    <property type="entry name" value="FBA_II"/>
</dbReference>
<dbReference type="CDD" id="cd00947">
    <property type="entry name" value="TBP_aldolase_IIB"/>
    <property type="match status" value="1"/>
</dbReference>
<dbReference type="Pfam" id="PF06418">
    <property type="entry name" value="CTP_synth_N"/>
    <property type="match status" value="1"/>
</dbReference>
<dbReference type="GO" id="GO:0003883">
    <property type="term" value="F:CTP synthase activity"/>
    <property type="evidence" value="ECO:0007669"/>
    <property type="project" value="UniProtKB-UniRule"/>
</dbReference>
<sequence>MNPYQHGEVFVTKDGGETDLDLGHYERFTSVELTKNSNITAGRIYYDVLIKERKGTFLGKTIQVVPHITDEIKNNIYRTAEESKSEVLIVEFGGTVGDIEIYPFVEVARQIYLEKGRENVMFIFVTLVPKIRVNNEIKTKPTQFAVKELGRIGIQPDILVLRCEEDLENEVLEKISMFCNVQTNCVMKAIDVDNIYKIPIYLHNQEFDQRVIERLGLLNNPIKLDNWYSLINKIENLNKEITIGLVGKYIELEDAYKSVIESAKIAGFHNLAKVKIKMINARKLNNSNIQEQFRNVDGVIIPGGFGYEGVEGKILAIKYTRENNVPMLGICLGMQLALVEFARNILNYETANSTEFDPETDHPIVHIIRGKSEQDEKGGTLRLGNYNCELKNNSLAYECYGQKIIQERHRHRYEVNSKYIKEFEKHGMIFSGINPDNHLCEIVELENHPFFIASQYHPEFKNNLTNPNPLFIGVSEGAAKYFGGYNTVVGIVTNLMIDLNITVPVAVHLDHGSSIESAKKAVDAGFSSIMIDGSHFSIDENIRITKEVVAMCKPKGISVEGEVGLVAGEEDGVHGGSAATYADENECIRMAKEGGIDFLAATLGSVHGHYNGAPKLGFEQMVTISSKADIPLVLHGGSGIPDADIVKAIKSGQSKINVNTECQDAFAHALNKYFANKMDQADKGYDPRKIIGFGIKETKRVIIEKIKLFGSDNKA</sequence>
<evidence type="ECO:0000256" key="1">
    <source>
        <dbReference type="ARBA" id="ARBA00022962"/>
    </source>
</evidence>
<evidence type="ECO:0000259" key="2">
    <source>
        <dbReference type="Pfam" id="PF06418"/>
    </source>
</evidence>
<dbReference type="InterPro" id="IPR004468">
    <property type="entry name" value="CTP_synthase"/>
</dbReference>
<dbReference type="SUPFAM" id="SSF51569">
    <property type="entry name" value="Aldolase"/>
    <property type="match status" value="1"/>
</dbReference>
<dbReference type="UniPathway" id="UPA00159">
    <property type="reaction ID" value="UER00277"/>
</dbReference>
<dbReference type="Gene3D" id="3.40.50.880">
    <property type="match status" value="1"/>
</dbReference>
<dbReference type="GO" id="GO:0008270">
    <property type="term" value="F:zinc ion binding"/>
    <property type="evidence" value="ECO:0007669"/>
    <property type="project" value="InterPro"/>
</dbReference>
<organism evidence="3 4">
    <name type="scientific">Biomphalaria glabrata</name>
    <name type="common">Bloodfluke planorb</name>
    <name type="synonym">Freshwater snail</name>
    <dbReference type="NCBI Taxonomy" id="6526"/>
    <lineage>
        <taxon>Eukaryota</taxon>
        <taxon>Metazoa</taxon>
        <taxon>Spiralia</taxon>
        <taxon>Lophotrochozoa</taxon>
        <taxon>Mollusca</taxon>
        <taxon>Gastropoda</taxon>
        <taxon>Heterobranchia</taxon>
        <taxon>Euthyneura</taxon>
        <taxon>Panpulmonata</taxon>
        <taxon>Hygrophila</taxon>
        <taxon>Lymnaeoidea</taxon>
        <taxon>Planorbidae</taxon>
        <taxon>Biomphalaria</taxon>
    </lineage>
</organism>
<dbReference type="GO" id="GO:0005975">
    <property type="term" value="P:carbohydrate metabolic process"/>
    <property type="evidence" value="ECO:0007669"/>
    <property type="project" value="InterPro"/>
</dbReference>
<evidence type="ECO:0000313" key="4">
    <source>
        <dbReference type="Proteomes" id="UP000076420"/>
    </source>
</evidence>
<dbReference type="FunFam" id="3.40.50.880:FF:000002">
    <property type="entry name" value="CTP synthase"/>
    <property type="match status" value="1"/>
</dbReference>
<dbReference type="CDD" id="cd01746">
    <property type="entry name" value="GATase1_CTP_Synthase"/>
    <property type="match status" value="1"/>
</dbReference>
<dbReference type="PROSITE" id="PS51273">
    <property type="entry name" value="GATASE_TYPE_1"/>
    <property type="match status" value="1"/>
</dbReference>
<dbReference type="SUPFAM" id="SSF52317">
    <property type="entry name" value="Class I glutamine amidotransferase-like"/>
    <property type="match status" value="1"/>
</dbReference>
<dbReference type="AlphaFoldDB" id="A0A2C9JR43"/>
<proteinExistence type="predicted"/>
<dbReference type="NCBIfam" id="TIGR00167">
    <property type="entry name" value="cbbA"/>
    <property type="match status" value="1"/>
</dbReference>
<dbReference type="Pfam" id="PF07722">
    <property type="entry name" value="Peptidase_C26"/>
    <property type="match status" value="1"/>
</dbReference>
<dbReference type="GO" id="GO:0005829">
    <property type="term" value="C:cytosol"/>
    <property type="evidence" value="ECO:0007669"/>
    <property type="project" value="TreeGrafter"/>
</dbReference>
<dbReference type="InterPro" id="IPR029062">
    <property type="entry name" value="Class_I_gatase-like"/>
</dbReference>
<dbReference type="GO" id="GO:0042802">
    <property type="term" value="F:identical protein binding"/>
    <property type="evidence" value="ECO:0007669"/>
    <property type="project" value="TreeGrafter"/>
</dbReference>
<protein>
    <submittedName>
        <fullName evidence="3">CTP synthase</fullName>
    </submittedName>
</protein>
<dbReference type="Gene3D" id="3.40.50.300">
    <property type="entry name" value="P-loop containing nucleotide triphosphate hydrolases"/>
    <property type="match status" value="1"/>
</dbReference>
<dbReference type="EnsemblMetazoa" id="BGLB006657-RB">
    <property type="protein sequence ID" value="BGLB006657-PB"/>
    <property type="gene ID" value="BGLB006657"/>
</dbReference>
<dbReference type="Gene3D" id="3.20.20.70">
    <property type="entry name" value="Aldolase class I"/>
    <property type="match status" value="1"/>
</dbReference>
<dbReference type="NCBIfam" id="NF003792">
    <property type="entry name" value="PRK05380.1"/>
    <property type="match status" value="1"/>
</dbReference>
<reference evidence="3" key="1">
    <citation type="submission" date="2020-05" db="UniProtKB">
        <authorList>
            <consortium name="EnsemblMetazoa"/>
        </authorList>
    </citation>
    <scope>IDENTIFICATION</scope>
    <source>
        <strain evidence="3">BB02</strain>
    </source>
</reference>
<dbReference type="STRING" id="6526.A0A2C9JR43"/>
<dbReference type="GO" id="GO:0016832">
    <property type="term" value="F:aldehyde-lyase activity"/>
    <property type="evidence" value="ECO:0007669"/>
    <property type="project" value="InterPro"/>
</dbReference>
<dbReference type="VEuPathDB" id="VectorBase:BGLAX_038239"/>
<name>A0A2C9JR43_BIOGL</name>
<dbReference type="GO" id="GO:0044210">
    <property type="term" value="P:'de novo' CTP biosynthetic process"/>
    <property type="evidence" value="ECO:0007669"/>
    <property type="project" value="UniProtKB-UniRule"/>
</dbReference>
<keyword evidence="1" id="KW-0315">Glutamine amidotransferase</keyword>
<dbReference type="GO" id="GO:0005524">
    <property type="term" value="F:ATP binding"/>
    <property type="evidence" value="ECO:0007669"/>
    <property type="project" value="UniProtKB-KW"/>
</dbReference>
<dbReference type="InterPro" id="IPR027417">
    <property type="entry name" value="P-loop_NTPase"/>
</dbReference>
<dbReference type="InterPro" id="IPR013785">
    <property type="entry name" value="Aldolase_TIM"/>
</dbReference>
<accession>A0A2C9JR43</accession>
<evidence type="ECO:0000313" key="3">
    <source>
        <dbReference type="EnsemblMetazoa" id="BGLB006657-PB"/>
    </source>
</evidence>
<dbReference type="Proteomes" id="UP000076420">
    <property type="component" value="Unassembled WGS sequence"/>
</dbReference>
<dbReference type="PANTHER" id="PTHR11550:SF0">
    <property type="entry name" value="CTP SYNTHASE-RELATED"/>
    <property type="match status" value="1"/>
</dbReference>
<dbReference type="InterPro" id="IPR017456">
    <property type="entry name" value="CTP_synthase_N"/>
</dbReference>
<dbReference type="SUPFAM" id="SSF52540">
    <property type="entry name" value="P-loop containing nucleoside triphosphate hydrolases"/>
    <property type="match status" value="1"/>
</dbReference>
<dbReference type="InterPro" id="IPR011697">
    <property type="entry name" value="Peptidase_C26"/>
</dbReference>
<gene>
    <name evidence="3" type="primary">106064479</name>
</gene>
<dbReference type="VEuPathDB" id="VectorBase:BGLB006657"/>
<dbReference type="InterPro" id="IPR033828">
    <property type="entry name" value="GATase1_CTP_Synthase"/>
</dbReference>
<feature type="domain" description="CTP synthase N-terminal" evidence="2">
    <location>
        <begin position="1"/>
        <end position="217"/>
    </location>
</feature>
<dbReference type="PANTHER" id="PTHR11550">
    <property type="entry name" value="CTP SYNTHASE"/>
    <property type="match status" value="1"/>
</dbReference>
<dbReference type="NCBIfam" id="TIGR00337">
    <property type="entry name" value="PyrG"/>
    <property type="match status" value="1"/>
</dbReference>
<dbReference type="GO" id="GO:0019856">
    <property type="term" value="P:pyrimidine nucleobase biosynthetic process"/>
    <property type="evidence" value="ECO:0007669"/>
    <property type="project" value="TreeGrafter"/>
</dbReference>
<dbReference type="Pfam" id="PF01116">
    <property type="entry name" value="F_bP_aldolase"/>
    <property type="match status" value="1"/>
</dbReference>